<dbReference type="GO" id="GO:0019752">
    <property type="term" value="P:carboxylic acid metabolic process"/>
    <property type="evidence" value="ECO:0007669"/>
    <property type="project" value="InterPro"/>
</dbReference>
<comment type="pathway">
    <text evidence="4">Sphingolipid metabolism.</text>
</comment>
<dbReference type="Gene3D" id="3.40.640.10">
    <property type="entry name" value="Type I PLP-dependent aspartate aminotransferase-like (Major domain)"/>
    <property type="match status" value="1"/>
</dbReference>
<evidence type="ECO:0000256" key="5">
    <source>
        <dbReference type="ARBA" id="ARBA00022692"/>
    </source>
</evidence>
<comment type="subcellular location">
    <subcellularLocation>
        <location evidence="2">Endoplasmic reticulum membrane</location>
        <topology evidence="2">Single-pass membrane protein</topology>
    </subcellularLocation>
</comment>
<evidence type="ECO:0000256" key="14">
    <source>
        <dbReference type="ARBA" id="ARBA00038965"/>
    </source>
</evidence>
<keyword evidence="11 18" id="KW-0472">Membrane</keyword>
<feature type="transmembrane region" description="Helical" evidence="18">
    <location>
        <begin position="21"/>
        <end position="41"/>
    </location>
</feature>
<dbReference type="GO" id="GO:0005789">
    <property type="term" value="C:endoplasmic reticulum membrane"/>
    <property type="evidence" value="ECO:0007669"/>
    <property type="project" value="UniProtKB-SubCell"/>
</dbReference>
<name>A0A0C3B152_SERVB</name>
<keyword evidence="5 18" id="KW-0812">Transmembrane</keyword>
<keyword evidence="12 17" id="KW-0456">Lyase</keyword>
<sequence>MSLTQRSQSARLVLQATLQNLLSLTGIKSALFYYIIVRYLLKGYRHVVGNGVSQSVLDLWKWVSLRAMLLAMKIPAARRKVDAELNKVRADIRLKLIPQGPKVIRHLALPAQGKSKDWIVEEMKRMDDESPHATSWRDGKVSGAIYHGGGDVEAVIMAALERYCVSNPLHPDVFPSVRKMEAEVVAMCLRMYNHPNGCGVTTSGGTESIIMSCKAHREWAREVKGITEPEIIIPSSAHAAFDKAGHYFHIKIVHIPVDPVTRRANVSRMKRAMYDGAMDDIPALGKLAKKYNIGLHVDCCLGSFIVPFLEKAGFPTRLFDFRVPGVTAISCDTHKYGFAPKGSSVIMYRNNELRQHQYFVMPDWAGGVYASPAIAGSRPGALIAGTWAVMQYMGEDGYTESCKSIVGAAKRIESVIRNEIPELYILGEPLASVVAFGSASARVNVHAVGDAMSARGWHLNALTNPAGLHIACTRLTVGAVDQLIADLKDSVESVKGQPPGKGSMVTLYGLGSSSAVGPTLVGKVASIFLDTMYIA</sequence>
<evidence type="ECO:0000256" key="6">
    <source>
        <dbReference type="ARBA" id="ARBA00022824"/>
    </source>
</evidence>
<dbReference type="AlphaFoldDB" id="A0A0C3B152"/>
<dbReference type="HOGENOM" id="CLU_028929_1_0_1"/>
<dbReference type="OrthoDB" id="10254570at2759"/>
<evidence type="ECO:0000256" key="11">
    <source>
        <dbReference type="ARBA" id="ARBA00023136"/>
    </source>
</evidence>
<evidence type="ECO:0000256" key="10">
    <source>
        <dbReference type="ARBA" id="ARBA00023098"/>
    </source>
</evidence>
<dbReference type="InterPro" id="IPR050477">
    <property type="entry name" value="GrpII_AminoAcid_Decarb"/>
</dbReference>
<comment type="cofactor">
    <cofactor evidence="1 16 17">
        <name>pyridoxal 5'-phosphate</name>
        <dbReference type="ChEBI" id="CHEBI:597326"/>
    </cofactor>
</comment>
<comment type="similarity">
    <text evidence="13">Belongs to the group II decarboxylase family. Sphingosine-1-phosphate lyase subfamily.</text>
</comment>
<evidence type="ECO:0000313" key="19">
    <source>
        <dbReference type="EMBL" id="KIM30500.1"/>
    </source>
</evidence>
<feature type="modified residue" description="N6-(pyridoxal phosphate)lysine" evidence="16">
    <location>
        <position position="335"/>
    </location>
</feature>
<keyword evidence="8" id="KW-0746">Sphingolipid metabolism</keyword>
<evidence type="ECO:0000256" key="18">
    <source>
        <dbReference type="SAM" id="Phobius"/>
    </source>
</evidence>
<dbReference type="InterPro" id="IPR002129">
    <property type="entry name" value="PyrdxlP-dep_de-COase"/>
</dbReference>
<dbReference type="EMBL" id="KN824284">
    <property type="protein sequence ID" value="KIM30500.1"/>
    <property type="molecule type" value="Genomic_DNA"/>
</dbReference>
<evidence type="ECO:0000256" key="3">
    <source>
        <dbReference type="ARBA" id="ARBA00004760"/>
    </source>
</evidence>
<dbReference type="Gene3D" id="6.10.140.2150">
    <property type="match status" value="1"/>
</dbReference>
<evidence type="ECO:0000256" key="4">
    <source>
        <dbReference type="ARBA" id="ARBA00004991"/>
    </source>
</evidence>
<keyword evidence="20" id="KW-1185">Reference proteome</keyword>
<dbReference type="InterPro" id="IPR015422">
    <property type="entry name" value="PyrdxlP-dep_Trfase_small"/>
</dbReference>
<protein>
    <recommendedName>
        <fullName evidence="14">sphinganine-1-phosphate aldolase</fullName>
        <ecNumber evidence="14">4.1.2.27</ecNumber>
    </recommendedName>
    <alternativeName>
        <fullName evidence="15">Sphingosine-1-phosphate aldolase</fullName>
    </alternativeName>
</protein>
<dbReference type="GO" id="GO:0030149">
    <property type="term" value="P:sphingolipid catabolic process"/>
    <property type="evidence" value="ECO:0007669"/>
    <property type="project" value="TreeGrafter"/>
</dbReference>
<accession>A0A0C3B152</accession>
<dbReference type="InterPro" id="IPR015421">
    <property type="entry name" value="PyrdxlP-dep_Trfase_major"/>
</dbReference>
<reference evidence="20" key="2">
    <citation type="submission" date="2015-01" db="EMBL/GenBank/DDBJ databases">
        <title>Evolutionary Origins and Diversification of the Mycorrhizal Mutualists.</title>
        <authorList>
            <consortium name="DOE Joint Genome Institute"/>
            <consortium name="Mycorrhizal Genomics Consortium"/>
            <person name="Kohler A."/>
            <person name="Kuo A."/>
            <person name="Nagy L.G."/>
            <person name="Floudas D."/>
            <person name="Copeland A."/>
            <person name="Barry K.W."/>
            <person name="Cichocki N."/>
            <person name="Veneault-Fourrey C."/>
            <person name="LaButti K."/>
            <person name="Lindquist E.A."/>
            <person name="Lipzen A."/>
            <person name="Lundell T."/>
            <person name="Morin E."/>
            <person name="Murat C."/>
            <person name="Riley R."/>
            <person name="Ohm R."/>
            <person name="Sun H."/>
            <person name="Tunlid A."/>
            <person name="Henrissat B."/>
            <person name="Grigoriev I.V."/>
            <person name="Hibbett D.S."/>
            <person name="Martin F."/>
        </authorList>
    </citation>
    <scope>NUCLEOTIDE SEQUENCE [LARGE SCALE GENOMIC DNA]</scope>
    <source>
        <strain evidence="20">MAFF 305830</strain>
    </source>
</reference>
<keyword evidence="9 18" id="KW-1133">Transmembrane helix</keyword>
<proteinExistence type="inferred from homology"/>
<evidence type="ECO:0000256" key="8">
    <source>
        <dbReference type="ARBA" id="ARBA00022919"/>
    </source>
</evidence>
<dbReference type="Proteomes" id="UP000054097">
    <property type="component" value="Unassembled WGS sequence"/>
</dbReference>
<comment type="pathway">
    <text evidence="3">Lipid metabolism; sphingolipid metabolism.</text>
</comment>
<evidence type="ECO:0000256" key="1">
    <source>
        <dbReference type="ARBA" id="ARBA00001933"/>
    </source>
</evidence>
<evidence type="ECO:0000256" key="16">
    <source>
        <dbReference type="PIRSR" id="PIRSR602129-50"/>
    </source>
</evidence>
<keyword evidence="7 16" id="KW-0663">Pyridoxal phosphate</keyword>
<dbReference type="Gene3D" id="3.90.1150.10">
    <property type="entry name" value="Aspartate Aminotransferase, domain 1"/>
    <property type="match status" value="1"/>
</dbReference>
<reference evidence="19 20" key="1">
    <citation type="submission" date="2014-04" db="EMBL/GenBank/DDBJ databases">
        <authorList>
            <consortium name="DOE Joint Genome Institute"/>
            <person name="Kuo A."/>
            <person name="Zuccaro A."/>
            <person name="Kohler A."/>
            <person name="Nagy L.G."/>
            <person name="Floudas D."/>
            <person name="Copeland A."/>
            <person name="Barry K.W."/>
            <person name="Cichocki N."/>
            <person name="Veneault-Fourrey C."/>
            <person name="LaButti K."/>
            <person name="Lindquist E.A."/>
            <person name="Lipzen A."/>
            <person name="Lundell T."/>
            <person name="Morin E."/>
            <person name="Murat C."/>
            <person name="Sun H."/>
            <person name="Tunlid A."/>
            <person name="Henrissat B."/>
            <person name="Grigoriev I.V."/>
            <person name="Hibbett D.S."/>
            <person name="Martin F."/>
            <person name="Nordberg H.P."/>
            <person name="Cantor M.N."/>
            <person name="Hua S.X."/>
        </authorList>
    </citation>
    <scope>NUCLEOTIDE SEQUENCE [LARGE SCALE GENOMIC DNA]</scope>
    <source>
        <strain evidence="19 20">MAFF 305830</strain>
    </source>
</reference>
<dbReference type="SUPFAM" id="SSF53383">
    <property type="entry name" value="PLP-dependent transferases"/>
    <property type="match status" value="1"/>
</dbReference>
<evidence type="ECO:0000256" key="15">
    <source>
        <dbReference type="ARBA" id="ARBA00042568"/>
    </source>
</evidence>
<evidence type="ECO:0000256" key="13">
    <source>
        <dbReference type="ARBA" id="ARBA00038302"/>
    </source>
</evidence>
<evidence type="ECO:0000256" key="17">
    <source>
        <dbReference type="RuleBase" id="RU000382"/>
    </source>
</evidence>
<evidence type="ECO:0000256" key="9">
    <source>
        <dbReference type="ARBA" id="ARBA00022989"/>
    </source>
</evidence>
<gene>
    <name evidence="19" type="ORF">M408DRAFT_323226</name>
</gene>
<dbReference type="Pfam" id="PF00282">
    <property type="entry name" value="Pyridoxal_deC"/>
    <property type="match status" value="1"/>
</dbReference>
<keyword evidence="6" id="KW-0256">Endoplasmic reticulum</keyword>
<evidence type="ECO:0000256" key="2">
    <source>
        <dbReference type="ARBA" id="ARBA00004389"/>
    </source>
</evidence>
<organism evidence="19 20">
    <name type="scientific">Serendipita vermifera MAFF 305830</name>
    <dbReference type="NCBI Taxonomy" id="933852"/>
    <lineage>
        <taxon>Eukaryota</taxon>
        <taxon>Fungi</taxon>
        <taxon>Dikarya</taxon>
        <taxon>Basidiomycota</taxon>
        <taxon>Agaricomycotina</taxon>
        <taxon>Agaricomycetes</taxon>
        <taxon>Sebacinales</taxon>
        <taxon>Serendipitaceae</taxon>
        <taxon>Serendipita</taxon>
    </lineage>
</organism>
<dbReference type="InterPro" id="IPR015424">
    <property type="entry name" value="PyrdxlP-dep_Trfase"/>
</dbReference>
<dbReference type="GO" id="GO:0030170">
    <property type="term" value="F:pyridoxal phosphate binding"/>
    <property type="evidence" value="ECO:0007669"/>
    <property type="project" value="InterPro"/>
</dbReference>
<evidence type="ECO:0000256" key="12">
    <source>
        <dbReference type="ARBA" id="ARBA00023239"/>
    </source>
</evidence>
<dbReference type="GO" id="GO:0008117">
    <property type="term" value="F:sphinganine-1-phosphate aldolase activity"/>
    <property type="evidence" value="ECO:0007669"/>
    <property type="project" value="UniProtKB-EC"/>
</dbReference>
<evidence type="ECO:0000256" key="7">
    <source>
        <dbReference type="ARBA" id="ARBA00022898"/>
    </source>
</evidence>
<dbReference type="FunFam" id="3.40.640.10:FF:000020">
    <property type="entry name" value="sphingosine-1-phosphate lyase 1"/>
    <property type="match status" value="1"/>
</dbReference>
<dbReference type="EC" id="4.1.2.27" evidence="14"/>
<dbReference type="STRING" id="933852.A0A0C3B152"/>
<evidence type="ECO:0000313" key="20">
    <source>
        <dbReference type="Proteomes" id="UP000054097"/>
    </source>
</evidence>
<dbReference type="PANTHER" id="PTHR42735:SF6">
    <property type="entry name" value="SPHINGOSINE-1-PHOSPHATE LYASE 1"/>
    <property type="match status" value="1"/>
</dbReference>
<keyword evidence="10" id="KW-0443">Lipid metabolism</keyword>
<dbReference type="PANTHER" id="PTHR42735">
    <property type="match status" value="1"/>
</dbReference>